<comment type="caution">
    <text evidence="2">The sequence shown here is derived from an EMBL/GenBank/DDBJ whole genome shotgun (WGS) entry which is preliminary data.</text>
</comment>
<dbReference type="AlphaFoldDB" id="X6LM45"/>
<feature type="compositionally biased region" description="Low complexity" evidence="1">
    <location>
        <begin position="60"/>
        <end position="76"/>
    </location>
</feature>
<evidence type="ECO:0000313" key="3">
    <source>
        <dbReference type="Proteomes" id="UP000023152"/>
    </source>
</evidence>
<dbReference type="Proteomes" id="UP000023152">
    <property type="component" value="Unassembled WGS sequence"/>
</dbReference>
<keyword evidence="3" id="KW-1185">Reference proteome</keyword>
<reference evidence="2 3" key="1">
    <citation type="journal article" date="2013" name="Curr. Biol.">
        <title>The Genome of the Foraminiferan Reticulomyxa filosa.</title>
        <authorList>
            <person name="Glockner G."/>
            <person name="Hulsmann N."/>
            <person name="Schleicher M."/>
            <person name="Noegel A.A."/>
            <person name="Eichinger L."/>
            <person name="Gallinger C."/>
            <person name="Pawlowski J."/>
            <person name="Sierra R."/>
            <person name="Euteneuer U."/>
            <person name="Pillet L."/>
            <person name="Moustafa A."/>
            <person name="Platzer M."/>
            <person name="Groth M."/>
            <person name="Szafranski K."/>
            <person name="Schliwa M."/>
        </authorList>
    </citation>
    <scope>NUCLEOTIDE SEQUENCE [LARGE SCALE GENOMIC DNA]</scope>
</reference>
<evidence type="ECO:0000256" key="1">
    <source>
        <dbReference type="SAM" id="MobiDB-lite"/>
    </source>
</evidence>
<organism evidence="2 3">
    <name type="scientific">Reticulomyxa filosa</name>
    <dbReference type="NCBI Taxonomy" id="46433"/>
    <lineage>
        <taxon>Eukaryota</taxon>
        <taxon>Sar</taxon>
        <taxon>Rhizaria</taxon>
        <taxon>Retaria</taxon>
        <taxon>Foraminifera</taxon>
        <taxon>Monothalamids</taxon>
        <taxon>Reticulomyxidae</taxon>
        <taxon>Reticulomyxa</taxon>
    </lineage>
</organism>
<protein>
    <submittedName>
        <fullName evidence="2">Apicoplast dimethyladenosine synthase</fullName>
    </submittedName>
</protein>
<feature type="compositionally biased region" description="Basic residues" evidence="1">
    <location>
        <begin position="10"/>
        <end position="19"/>
    </location>
</feature>
<evidence type="ECO:0000313" key="2">
    <source>
        <dbReference type="EMBL" id="ETO01795.1"/>
    </source>
</evidence>
<feature type="region of interest" description="Disordered" evidence="1">
    <location>
        <begin position="1"/>
        <end position="23"/>
    </location>
</feature>
<name>X6LM45_RETFI</name>
<feature type="region of interest" description="Disordered" evidence="1">
    <location>
        <begin position="43"/>
        <end position="76"/>
    </location>
</feature>
<accession>X6LM45</accession>
<proteinExistence type="predicted"/>
<sequence length="116" mass="13774">MTINHNNDSRKKRLHMHRNCAKEDKDMTREMMKCTLRRMEKCDKNKNNIKKTSQQKEKATNTQNGNNNNNNDNCNDNYYEWTSQEGYSNISKSCYVGGSEYILQWQMENTKGLQTH</sequence>
<dbReference type="EMBL" id="ASPP01037386">
    <property type="protein sequence ID" value="ETO01795.1"/>
    <property type="molecule type" value="Genomic_DNA"/>
</dbReference>
<gene>
    <name evidence="2" type="ORF">RFI_35644</name>
</gene>